<reference evidence="1 2" key="1">
    <citation type="submission" date="2019-04" db="EMBL/GenBank/DDBJ databases">
        <title>Friends and foes A comparative genomics study of 23 Aspergillus species from section Flavi.</title>
        <authorList>
            <consortium name="DOE Joint Genome Institute"/>
            <person name="Kjaerbolling I."/>
            <person name="Vesth T."/>
            <person name="Frisvad J.C."/>
            <person name="Nybo J.L."/>
            <person name="Theobald S."/>
            <person name="Kildgaard S."/>
            <person name="Isbrandt T."/>
            <person name="Kuo A."/>
            <person name="Sato A."/>
            <person name="Lyhne E.K."/>
            <person name="Kogle M.E."/>
            <person name="Wiebenga A."/>
            <person name="Kun R.S."/>
            <person name="Lubbers R.J."/>
            <person name="Makela M.R."/>
            <person name="Barry K."/>
            <person name="Chovatia M."/>
            <person name="Clum A."/>
            <person name="Daum C."/>
            <person name="Haridas S."/>
            <person name="He G."/>
            <person name="LaButti K."/>
            <person name="Lipzen A."/>
            <person name="Mondo S."/>
            <person name="Riley R."/>
            <person name="Salamov A."/>
            <person name="Simmons B.A."/>
            <person name="Magnuson J.K."/>
            <person name="Henrissat B."/>
            <person name="Mortensen U.H."/>
            <person name="Larsen T.O."/>
            <person name="Devries R.P."/>
            <person name="Grigoriev I.V."/>
            <person name="Machida M."/>
            <person name="Baker S.E."/>
            <person name="Andersen M.R."/>
        </authorList>
    </citation>
    <scope>NUCLEOTIDE SEQUENCE [LARGE SCALE GENOMIC DNA]</scope>
    <source>
        <strain evidence="1 2">CBS 151.66</strain>
    </source>
</reference>
<keyword evidence="2" id="KW-1185">Reference proteome</keyword>
<dbReference type="AlphaFoldDB" id="A0A5N5WHG7"/>
<gene>
    <name evidence="1" type="ORF">BDV29DRAFT_185396</name>
</gene>
<accession>A0A5N5WHG7</accession>
<proteinExistence type="predicted"/>
<sequence length="124" mass="14506">MLLTKFRTNTYFDKIIEEIFRPPRSLLSGNDMELRAFLNCYQFRLEFSNRHINRTWCCGSDRQNEAKLKSSHGNTFGDQPFPASAPLIFPDLHEMAAEYSDKESIIDVVAQRLLWLTIMAMNRL</sequence>
<protein>
    <submittedName>
        <fullName evidence="1">Uncharacterized protein</fullName>
    </submittedName>
</protein>
<dbReference type="EMBL" id="ML732431">
    <property type="protein sequence ID" value="KAB8067923.1"/>
    <property type="molecule type" value="Genomic_DNA"/>
</dbReference>
<organism evidence="1 2">
    <name type="scientific">Aspergillus leporis</name>
    <dbReference type="NCBI Taxonomy" id="41062"/>
    <lineage>
        <taxon>Eukaryota</taxon>
        <taxon>Fungi</taxon>
        <taxon>Dikarya</taxon>
        <taxon>Ascomycota</taxon>
        <taxon>Pezizomycotina</taxon>
        <taxon>Eurotiomycetes</taxon>
        <taxon>Eurotiomycetidae</taxon>
        <taxon>Eurotiales</taxon>
        <taxon>Aspergillaceae</taxon>
        <taxon>Aspergillus</taxon>
        <taxon>Aspergillus subgen. Circumdati</taxon>
    </lineage>
</organism>
<dbReference type="Proteomes" id="UP000326565">
    <property type="component" value="Unassembled WGS sequence"/>
</dbReference>
<evidence type="ECO:0000313" key="2">
    <source>
        <dbReference type="Proteomes" id="UP000326565"/>
    </source>
</evidence>
<evidence type="ECO:0000313" key="1">
    <source>
        <dbReference type="EMBL" id="KAB8067923.1"/>
    </source>
</evidence>
<name>A0A5N5WHG7_9EURO</name>